<dbReference type="AlphaFoldDB" id="A0A1I8AQK6"/>
<accession>A0A1I8AQK6</accession>
<dbReference type="Proteomes" id="UP000095287">
    <property type="component" value="Unplaced"/>
</dbReference>
<evidence type="ECO:0000313" key="2">
    <source>
        <dbReference type="WBParaSite" id="L893_g8147.t1"/>
    </source>
</evidence>
<keyword evidence="1" id="KW-1185">Reference proteome</keyword>
<evidence type="ECO:0000313" key="1">
    <source>
        <dbReference type="Proteomes" id="UP000095287"/>
    </source>
</evidence>
<dbReference type="WBParaSite" id="L893_g8147.t1">
    <property type="protein sequence ID" value="L893_g8147.t1"/>
    <property type="gene ID" value="L893_g8147"/>
</dbReference>
<sequence>MQGHSEVAHTDYHYSQEDGIFKSFAQDRIVKQNREICSKTSQHLTVLLPSCDRSRRRRSSPEKEKTRTLINSDGTTFLWRTNIATDLFSAKKRSLVATK</sequence>
<reference evidence="2" key="1">
    <citation type="submission" date="2016-11" db="UniProtKB">
        <authorList>
            <consortium name="WormBaseParasite"/>
        </authorList>
    </citation>
    <scope>IDENTIFICATION</scope>
</reference>
<proteinExistence type="predicted"/>
<protein>
    <submittedName>
        <fullName evidence="2">Integrase</fullName>
    </submittedName>
</protein>
<organism evidence="1 2">
    <name type="scientific">Steinernema glaseri</name>
    <dbReference type="NCBI Taxonomy" id="37863"/>
    <lineage>
        <taxon>Eukaryota</taxon>
        <taxon>Metazoa</taxon>
        <taxon>Ecdysozoa</taxon>
        <taxon>Nematoda</taxon>
        <taxon>Chromadorea</taxon>
        <taxon>Rhabditida</taxon>
        <taxon>Tylenchina</taxon>
        <taxon>Panagrolaimomorpha</taxon>
        <taxon>Strongyloidoidea</taxon>
        <taxon>Steinernematidae</taxon>
        <taxon>Steinernema</taxon>
    </lineage>
</organism>
<name>A0A1I8AQK6_9BILA</name>